<reference evidence="3" key="1">
    <citation type="submission" date="2018-09" db="EMBL/GenBank/DDBJ databases">
        <authorList>
            <person name="Livingstone P.G."/>
            <person name="Whitworth D.E."/>
        </authorList>
    </citation>
    <scope>NUCLEOTIDE SEQUENCE [LARGE SCALE GENOMIC DNA]</scope>
    <source>
        <strain evidence="3">CA043D</strain>
    </source>
</reference>
<gene>
    <name evidence="2" type="ORF">D7X32_36375</name>
</gene>
<dbReference type="PANTHER" id="PTHR46689:SF1">
    <property type="entry name" value="PHOD-LIKE PHOSPHATASE DOMAIN-CONTAINING PROTEIN"/>
    <property type="match status" value="1"/>
</dbReference>
<keyword evidence="3" id="KW-1185">Reference proteome</keyword>
<dbReference type="CDD" id="cd07389">
    <property type="entry name" value="MPP_PhoD"/>
    <property type="match status" value="1"/>
</dbReference>
<dbReference type="AlphaFoldDB" id="A0A3A8K1I0"/>
<organism evidence="2 3">
    <name type="scientific">Corallococcus carmarthensis</name>
    <dbReference type="NCBI Taxonomy" id="2316728"/>
    <lineage>
        <taxon>Bacteria</taxon>
        <taxon>Pseudomonadati</taxon>
        <taxon>Myxococcota</taxon>
        <taxon>Myxococcia</taxon>
        <taxon>Myxococcales</taxon>
        <taxon>Cystobacterineae</taxon>
        <taxon>Myxococcaceae</taxon>
        <taxon>Corallococcus</taxon>
    </lineage>
</organism>
<dbReference type="EMBL" id="RAWE01000217">
    <property type="protein sequence ID" value="RKG96371.1"/>
    <property type="molecule type" value="Genomic_DNA"/>
</dbReference>
<dbReference type="Gene3D" id="3.60.21.70">
    <property type="entry name" value="PhoD-like phosphatase"/>
    <property type="match status" value="1"/>
</dbReference>
<evidence type="ECO:0000313" key="3">
    <source>
        <dbReference type="Proteomes" id="UP000268313"/>
    </source>
</evidence>
<name>A0A3A8K1I0_9BACT</name>
<dbReference type="Pfam" id="PF09423">
    <property type="entry name" value="PhoD"/>
    <property type="match status" value="1"/>
</dbReference>
<evidence type="ECO:0000313" key="2">
    <source>
        <dbReference type="EMBL" id="RKG96371.1"/>
    </source>
</evidence>
<protein>
    <submittedName>
        <fullName evidence="2">Alkaline phosphatase family protein</fullName>
    </submittedName>
</protein>
<dbReference type="PANTHER" id="PTHR46689">
    <property type="entry name" value="MEMBRANE PROTEIN, PUTATIVE-RELATED"/>
    <property type="match status" value="1"/>
</dbReference>
<proteinExistence type="predicted"/>
<dbReference type="Proteomes" id="UP000268313">
    <property type="component" value="Unassembled WGS sequence"/>
</dbReference>
<dbReference type="InterPro" id="IPR029052">
    <property type="entry name" value="Metallo-depent_PP-like"/>
</dbReference>
<sequence>MTAAPNRGEVMELLLGPILYAKDQLADDSKSQNTWSFLLNVFLGGTDPNQPLPLKLCFTDAQGEEVFSSQEARPAADFSWLPERSAGVVWRWEVVLSRQPQAQSLKYHFEVPGQPGAYSFTPPSTPDGKERSYQFPAQPLVIDHVVVPSVGTPPNIAFFSCNGAEDGKKWKRIPKFFALWEEMLEEHRRASGHFKKTPGFQLLIGGGDQLYADSLWSTMTELKQLRKQSNTLKQPVPQGFADRVMAEYVGLYRERWNGTEGIAPMLARVPGLFTWDDHDIFDGWGSHEDLQGTPWFKQIYSAAARAFEAFQLGRLAQPQTLREPDIQPWDSKHPRHYFQTLSLTSKDCDLDVVMLDLRSGRTSQSPDKGKVEHTVMSESQWKAFEDWKEARFLQKAKDPVPRAHHILVVSSVPVVHLRFSSTLERLAGGVSSMRDDMLDQWESLVHRGERTRLIMDLFSLAKHVNAAVTVLSGDVHVAARGRLRSRNPEHLTEAQAVTGEAIIEQVTSSAIGHNAPGPLEFLGMLTVSKDSIEDLPGFLQSELLPVGSDLYLRERNWLALRVEPSQLKQPKLWARWVAEESVLPMEVVVTPPRPLPPKEGH</sequence>
<dbReference type="GO" id="GO:0016020">
    <property type="term" value="C:membrane"/>
    <property type="evidence" value="ECO:0007669"/>
    <property type="project" value="TreeGrafter"/>
</dbReference>
<evidence type="ECO:0000259" key="1">
    <source>
        <dbReference type="Pfam" id="PF09423"/>
    </source>
</evidence>
<accession>A0A3A8K1I0</accession>
<dbReference type="SUPFAM" id="SSF56300">
    <property type="entry name" value="Metallo-dependent phosphatases"/>
    <property type="match status" value="1"/>
</dbReference>
<comment type="caution">
    <text evidence="2">The sequence shown here is derived from an EMBL/GenBank/DDBJ whole genome shotgun (WGS) entry which is preliminary data.</text>
</comment>
<feature type="domain" description="PhoD-like phosphatase metallophosphatase" evidence="1">
    <location>
        <begin position="175"/>
        <end position="513"/>
    </location>
</feature>
<dbReference type="InterPro" id="IPR038607">
    <property type="entry name" value="PhoD-like_sf"/>
</dbReference>
<dbReference type="InterPro" id="IPR018946">
    <property type="entry name" value="PhoD-like_MPP"/>
</dbReference>